<comment type="caution">
    <text evidence="2">The sequence shown here is derived from an EMBL/GenBank/DDBJ whole genome shotgun (WGS) entry which is preliminary data.</text>
</comment>
<evidence type="ECO:0000313" key="2">
    <source>
        <dbReference type="EMBL" id="TEB32119.1"/>
    </source>
</evidence>
<proteinExistence type="predicted"/>
<reference evidence="2 3" key="1">
    <citation type="journal article" date="2019" name="Nat. Ecol. Evol.">
        <title>Megaphylogeny resolves global patterns of mushroom evolution.</title>
        <authorList>
            <person name="Varga T."/>
            <person name="Krizsan K."/>
            <person name="Foldi C."/>
            <person name="Dima B."/>
            <person name="Sanchez-Garcia M."/>
            <person name="Sanchez-Ramirez S."/>
            <person name="Szollosi G.J."/>
            <person name="Szarkandi J.G."/>
            <person name="Papp V."/>
            <person name="Albert L."/>
            <person name="Andreopoulos W."/>
            <person name="Angelini C."/>
            <person name="Antonin V."/>
            <person name="Barry K.W."/>
            <person name="Bougher N.L."/>
            <person name="Buchanan P."/>
            <person name="Buyck B."/>
            <person name="Bense V."/>
            <person name="Catcheside P."/>
            <person name="Chovatia M."/>
            <person name="Cooper J."/>
            <person name="Damon W."/>
            <person name="Desjardin D."/>
            <person name="Finy P."/>
            <person name="Geml J."/>
            <person name="Haridas S."/>
            <person name="Hughes K."/>
            <person name="Justo A."/>
            <person name="Karasinski D."/>
            <person name="Kautmanova I."/>
            <person name="Kiss B."/>
            <person name="Kocsube S."/>
            <person name="Kotiranta H."/>
            <person name="LaButti K.M."/>
            <person name="Lechner B.E."/>
            <person name="Liimatainen K."/>
            <person name="Lipzen A."/>
            <person name="Lukacs Z."/>
            <person name="Mihaltcheva S."/>
            <person name="Morgado L.N."/>
            <person name="Niskanen T."/>
            <person name="Noordeloos M.E."/>
            <person name="Ohm R.A."/>
            <person name="Ortiz-Santana B."/>
            <person name="Ovrebo C."/>
            <person name="Racz N."/>
            <person name="Riley R."/>
            <person name="Savchenko A."/>
            <person name="Shiryaev A."/>
            <person name="Soop K."/>
            <person name="Spirin V."/>
            <person name="Szebenyi C."/>
            <person name="Tomsovsky M."/>
            <person name="Tulloss R.E."/>
            <person name="Uehling J."/>
            <person name="Grigoriev I.V."/>
            <person name="Vagvolgyi C."/>
            <person name="Papp T."/>
            <person name="Martin F.M."/>
            <person name="Miettinen O."/>
            <person name="Hibbett D.S."/>
            <person name="Nagy L.G."/>
        </authorList>
    </citation>
    <scope>NUCLEOTIDE SEQUENCE [LARGE SCALE GENOMIC DNA]</scope>
    <source>
        <strain evidence="2 3">FP101781</strain>
    </source>
</reference>
<dbReference type="Gene3D" id="2.60.120.260">
    <property type="entry name" value="Galactose-binding domain-like"/>
    <property type="match status" value="1"/>
</dbReference>
<dbReference type="EMBL" id="QPFP01000016">
    <property type="protein sequence ID" value="TEB32119.1"/>
    <property type="molecule type" value="Genomic_DNA"/>
</dbReference>
<evidence type="ECO:0000313" key="3">
    <source>
        <dbReference type="Proteomes" id="UP000298030"/>
    </source>
</evidence>
<dbReference type="Proteomes" id="UP000298030">
    <property type="component" value="Unassembled WGS sequence"/>
</dbReference>
<gene>
    <name evidence="2" type="ORF">FA13DRAFT_1790956</name>
</gene>
<feature type="transmembrane region" description="Helical" evidence="1">
    <location>
        <begin position="296"/>
        <end position="318"/>
    </location>
</feature>
<dbReference type="AlphaFoldDB" id="A0A4Y7TF19"/>
<accession>A0A4Y7TF19</accession>
<keyword evidence="3" id="KW-1185">Reference proteome</keyword>
<protein>
    <submittedName>
        <fullName evidence="2">Uncharacterized protein</fullName>
    </submittedName>
</protein>
<keyword evidence="1" id="KW-0812">Transmembrane</keyword>
<sequence>MAPSIFVDDAELTQVIGAQWSRFANATSAHNQTTTTCNAGLNGKGFQNTARPSLQIYLPSRNAVTFVGTGAENVHLNYSYRLNESDLRQEILKVDKDLVGKSGVELWTIPNPDANQLTIRPDLGNFTLDYLLITPDKDQGFANQMLVLDDKDGAIKYDGNWALQENQRLPRALPMKGTLTKASKQGSKFDLQFTGSSIAVYGALNSVSGKLSSSYVVDKGTATAVTHFDGSQTVDANQWNSSTMFFKQTLSPGTHTLTVTLTEVSGDQSYSLDYISFQGIDQTQLNSTEAAKNKGVPIGGIIGGIIGVLILLGCCGAIGKKKYYVERRPAVVIRETTIVY</sequence>
<dbReference type="OrthoDB" id="2927144at2759"/>
<organism evidence="2 3">
    <name type="scientific">Coprinellus micaceus</name>
    <name type="common">Glistening ink-cap mushroom</name>
    <name type="synonym">Coprinus micaceus</name>
    <dbReference type="NCBI Taxonomy" id="71717"/>
    <lineage>
        <taxon>Eukaryota</taxon>
        <taxon>Fungi</taxon>
        <taxon>Dikarya</taxon>
        <taxon>Basidiomycota</taxon>
        <taxon>Agaricomycotina</taxon>
        <taxon>Agaricomycetes</taxon>
        <taxon>Agaricomycetidae</taxon>
        <taxon>Agaricales</taxon>
        <taxon>Agaricineae</taxon>
        <taxon>Psathyrellaceae</taxon>
        <taxon>Coprinellus</taxon>
    </lineage>
</organism>
<keyword evidence="1" id="KW-0472">Membrane</keyword>
<keyword evidence="1" id="KW-1133">Transmembrane helix</keyword>
<name>A0A4Y7TF19_COPMI</name>
<evidence type="ECO:0000256" key="1">
    <source>
        <dbReference type="SAM" id="Phobius"/>
    </source>
</evidence>